<name>A0A1N7PAK1_9RHOB</name>
<sequence length="223" mass="24537">MSDARARNRAIKERRILQAAFRVFSLAGYAGASMDAIAEAARVSKPTLYQYFGAKEALFAAMMDSARDIMLEPFADQSGDMVVQLHRFAWAYADVVMRPDLLGLARLVIGEAARFPEIGAAYQTAGPDRLLAGMIDWLGEQRSAGRLVFDDAELAAQDLWALILSAPRTQALHRPDAVPDRAQIRRYLENGLRVFLRAYATDPQAELAALARLTNDPPDTGTP</sequence>
<feature type="DNA-binding region" description="H-T-H motif" evidence="4">
    <location>
        <begin position="33"/>
        <end position="52"/>
    </location>
</feature>
<evidence type="ECO:0000313" key="6">
    <source>
        <dbReference type="EMBL" id="SIT07537.1"/>
    </source>
</evidence>
<dbReference type="InterPro" id="IPR036271">
    <property type="entry name" value="Tet_transcr_reg_TetR-rel_C_sf"/>
</dbReference>
<dbReference type="InterPro" id="IPR001647">
    <property type="entry name" value="HTH_TetR"/>
</dbReference>
<protein>
    <submittedName>
        <fullName evidence="6">Transcriptional regulator, TetR family</fullName>
    </submittedName>
</protein>
<dbReference type="InterPro" id="IPR050109">
    <property type="entry name" value="HTH-type_TetR-like_transc_reg"/>
</dbReference>
<dbReference type="AlphaFoldDB" id="A0A1N7PAK1"/>
<dbReference type="PANTHER" id="PTHR30055">
    <property type="entry name" value="HTH-TYPE TRANSCRIPTIONAL REGULATOR RUTR"/>
    <property type="match status" value="1"/>
</dbReference>
<dbReference type="SUPFAM" id="SSF48498">
    <property type="entry name" value="Tetracyclin repressor-like, C-terminal domain"/>
    <property type="match status" value="1"/>
</dbReference>
<dbReference type="FunFam" id="1.10.10.60:FF:000141">
    <property type="entry name" value="TetR family transcriptional regulator"/>
    <property type="match status" value="1"/>
</dbReference>
<dbReference type="PROSITE" id="PS50977">
    <property type="entry name" value="HTH_TETR_2"/>
    <property type="match status" value="1"/>
</dbReference>
<keyword evidence="2 4" id="KW-0238">DNA-binding</keyword>
<evidence type="ECO:0000256" key="2">
    <source>
        <dbReference type="ARBA" id="ARBA00023125"/>
    </source>
</evidence>
<keyword evidence="7" id="KW-1185">Reference proteome</keyword>
<dbReference type="PANTHER" id="PTHR30055:SF146">
    <property type="entry name" value="HTH-TYPE TRANSCRIPTIONAL DUAL REGULATOR CECR"/>
    <property type="match status" value="1"/>
</dbReference>
<evidence type="ECO:0000256" key="1">
    <source>
        <dbReference type="ARBA" id="ARBA00023015"/>
    </source>
</evidence>
<dbReference type="InterPro" id="IPR039536">
    <property type="entry name" value="TetR_C_Proteobacteria"/>
</dbReference>
<evidence type="ECO:0000256" key="3">
    <source>
        <dbReference type="ARBA" id="ARBA00023163"/>
    </source>
</evidence>
<dbReference type="EMBL" id="FTOT01000005">
    <property type="protein sequence ID" value="SIT07537.1"/>
    <property type="molecule type" value="Genomic_DNA"/>
</dbReference>
<accession>A0A1N7PAK1</accession>
<evidence type="ECO:0000313" key="7">
    <source>
        <dbReference type="Proteomes" id="UP000186141"/>
    </source>
</evidence>
<dbReference type="SUPFAM" id="SSF46689">
    <property type="entry name" value="Homeodomain-like"/>
    <property type="match status" value="1"/>
</dbReference>
<proteinExistence type="predicted"/>
<dbReference type="Gene3D" id="1.10.10.60">
    <property type="entry name" value="Homeodomain-like"/>
    <property type="match status" value="1"/>
</dbReference>
<evidence type="ECO:0000256" key="4">
    <source>
        <dbReference type="PROSITE-ProRule" id="PRU00335"/>
    </source>
</evidence>
<dbReference type="InterPro" id="IPR023772">
    <property type="entry name" value="DNA-bd_HTH_TetR-type_CS"/>
</dbReference>
<keyword evidence="1" id="KW-0805">Transcription regulation</keyword>
<dbReference type="Proteomes" id="UP000186141">
    <property type="component" value="Unassembled WGS sequence"/>
</dbReference>
<gene>
    <name evidence="6" type="ORF">SAMN05421774_10597</name>
</gene>
<reference evidence="6 7" key="1">
    <citation type="submission" date="2017-01" db="EMBL/GenBank/DDBJ databases">
        <authorList>
            <person name="Mah S.A."/>
            <person name="Swanson W.J."/>
            <person name="Moy G.W."/>
            <person name="Vacquier V.D."/>
        </authorList>
    </citation>
    <scope>NUCLEOTIDE SEQUENCE [LARGE SCALE GENOMIC DNA]</scope>
    <source>
        <strain evidence="6 7">DSM 26375</strain>
    </source>
</reference>
<dbReference type="PRINTS" id="PR00455">
    <property type="entry name" value="HTHTETR"/>
</dbReference>
<organism evidence="6 7">
    <name type="scientific">Gemmobacter megaterium</name>
    <dbReference type="NCBI Taxonomy" id="1086013"/>
    <lineage>
        <taxon>Bacteria</taxon>
        <taxon>Pseudomonadati</taxon>
        <taxon>Pseudomonadota</taxon>
        <taxon>Alphaproteobacteria</taxon>
        <taxon>Rhodobacterales</taxon>
        <taxon>Paracoccaceae</taxon>
        <taxon>Gemmobacter</taxon>
    </lineage>
</organism>
<evidence type="ECO:0000259" key="5">
    <source>
        <dbReference type="PROSITE" id="PS50977"/>
    </source>
</evidence>
<dbReference type="Gene3D" id="1.10.357.10">
    <property type="entry name" value="Tetracycline Repressor, domain 2"/>
    <property type="match status" value="1"/>
</dbReference>
<dbReference type="STRING" id="1086013.SAMN05421774_10597"/>
<dbReference type="RefSeq" id="WP_076531919.1">
    <property type="nucleotide sequence ID" value="NZ_BMEH01000005.1"/>
</dbReference>
<dbReference type="GO" id="GO:0000976">
    <property type="term" value="F:transcription cis-regulatory region binding"/>
    <property type="evidence" value="ECO:0007669"/>
    <property type="project" value="TreeGrafter"/>
</dbReference>
<dbReference type="PROSITE" id="PS01081">
    <property type="entry name" value="HTH_TETR_1"/>
    <property type="match status" value="1"/>
</dbReference>
<feature type="domain" description="HTH tetR-type" evidence="5">
    <location>
        <begin position="10"/>
        <end position="70"/>
    </location>
</feature>
<dbReference type="OrthoDB" id="9816431at2"/>
<keyword evidence="3" id="KW-0804">Transcription</keyword>
<dbReference type="Pfam" id="PF14246">
    <property type="entry name" value="TetR_C_7"/>
    <property type="match status" value="1"/>
</dbReference>
<dbReference type="InterPro" id="IPR009057">
    <property type="entry name" value="Homeodomain-like_sf"/>
</dbReference>
<dbReference type="GO" id="GO:0003700">
    <property type="term" value="F:DNA-binding transcription factor activity"/>
    <property type="evidence" value="ECO:0007669"/>
    <property type="project" value="TreeGrafter"/>
</dbReference>
<dbReference type="Pfam" id="PF00440">
    <property type="entry name" value="TetR_N"/>
    <property type="match status" value="1"/>
</dbReference>